<accession>A0ABC8TAD6</accession>
<comment type="caution">
    <text evidence="2">The sequence shown here is derived from an EMBL/GenBank/DDBJ whole genome shotgun (WGS) entry which is preliminary data.</text>
</comment>
<evidence type="ECO:0000313" key="2">
    <source>
        <dbReference type="EMBL" id="CAK9166076.1"/>
    </source>
</evidence>
<dbReference type="EMBL" id="CAUOFW020004533">
    <property type="protein sequence ID" value="CAK9166076.1"/>
    <property type="molecule type" value="Genomic_DNA"/>
</dbReference>
<sequence length="58" mass="6126">MALRLISINFVAIFLVLLTVQSLPSTALIATPDLNPPYPKAISDLKEAIVKGLGFSSG</sequence>
<reference evidence="2 3" key="1">
    <citation type="submission" date="2024-02" db="EMBL/GenBank/DDBJ databases">
        <authorList>
            <person name="Vignale AGUSTIN F."/>
            <person name="Sosa J E."/>
            <person name="Modenutti C."/>
        </authorList>
    </citation>
    <scope>NUCLEOTIDE SEQUENCE [LARGE SCALE GENOMIC DNA]</scope>
</reference>
<protein>
    <submittedName>
        <fullName evidence="2">Uncharacterized protein</fullName>
    </submittedName>
</protein>
<keyword evidence="1" id="KW-0732">Signal</keyword>
<keyword evidence="3" id="KW-1185">Reference proteome</keyword>
<evidence type="ECO:0000313" key="3">
    <source>
        <dbReference type="Proteomes" id="UP001642360"/>
    </source>
</evidence>
<feature type="signal peptide" evidence="1">
    <location>
        <begin position="1"/>
        <end position="22"/>
    </location>
</feature>
<dbReference type="AlphaFoldDB" id="A0ABC8TAD6"/>
<feature type="chain" id="PRO_5044841802" evidence="1">
    <location>
        <begin position="23"/>
        <end position="58"/>
    </location>
</feature>
<gene>
    <name evidence="2" type="ORF">ILEXP_LOCUS35284</name>
</gene>
<name>A0ABC8TAD6_9AQUA</name>
<proteinExistence type="predicted"/>
<organism evidence="2 3">
    <name type="scientific">Ilex paraguariensis</name>
    <name type="common">yerba mate</name>
    <dbReference type="NCBI Taxonomy" id="185542"/>
    <lineage>
        <taxon>Eukaryota</taxon>
        <taxon>Viridiplantae</taxon>
        <taxon>Streptophyta</taxon>
        <taxon>Embryophyta</taxon>
        <taxon>Tracheophyta</taxon>
        <taxon>Spermatophyta</taxon>
        <taxon>Magnoliopsida</taxon>
        <taxon>eudicotyledons</taxon>
        <taxon>Gunneridae</taxon>
        <taxon>Pentapetalae</taxon>
        <taxon>asterids</taxon>
        <taxon>campanulids</taxon>
        <taxon>Aquifoliales</taxon>
        <taxon>Aquifoliaceae</taxon>
        <taxon>Ilex</taxon>
    </lineage>
</organism>
<dbReference type="Proteomes" id="UP001642360">
    <property type="component" value="Unassembled WGS sequence"/>
</dbReference>
<evidence type="ECO:0000256" key="1">
    <source>
        <dbReference type="SAM" id="SignalP"/>
    </source>
</evidence>